<name>A0A0F9DFZ0_9ZZZZ</name>
<gene>
    <name evidence="1" type="ORF">LCGC14_2551060</name>
</gene>
<protein>
    <submittedName>
        <fullName evidence="1">Uncharacterized protein</fullName>
    </submittedName>
</protein>
<organism evidence="1">
    <name type="scientific">marine sediment metagenome</name>
    <dbReference type="NCBI Taxonomy" id="412755"/>
    <lineage>
        <taxon>unclassified sequences</taxon>
        <taxon>metagenomes</taxon>
        <taxon>ecological metagenomes</taxon>
    </lineage>
</organism>
<sequence length="50" mass="5953">MEHPIKSVWDIRFLSKGKVVLPKMHHYIVCNSHSKYKFLKIEALNDDSRI</sequence>
<dbReference type="EMBL" id="LAZR01041869">
    <property type="protein sequence ID" value="KKL10913.1"/>
    <property type="molecule type" value="Genomic_DNA"/>
</dbReference>
<evidence type="ECO:0000313" key="1">
    <source>
        <dbReference type="EMBL" id="KKL10913.1"/>
    </source>
</evidence>
<reference evidence="1" key="1">
    <citation type="journal article" date="2015" name="Nature">
        <title>Complex archaea that bridge the gap between prokaryotes and eukaryotes.</title>
        <authorList>
            <person name="Spang A."/>
            <person name="Saw J.H."/>
            <person name="Jorgensen S.L."/>
            <person name="Zaremba-Niedzwiedzka K."/>
            <person name="Martijn J."/>
            <person name="Lind A.E."/>
            <person name="van Eijk R."/>
            <person name="Schleper C."/>
            <person name="Guy L."/>
            <person name="Ettema T.J."/>
        </authorList>
    </citation>
    <scope>NUCLEOTIDE SEQUENCE</scope>
</reference>
<comment type="caution">
    <text evidence="1">The sequence shown here is derived from an EMBL/GenBank/DDBJ whole genome shotgun (WGS) entry which is preliminary data.</text>
</comment>
<proteinExistence type="predicted"/>
<accession>A0A0F9DFZ0</accession>
<dbReference type="AlphaFoldDB" id="A0A0F9DFZ0"/>